<evidence type="ECO:0000256" key="1">
    <source>
        <dbReference type="SAM" id="SignalP"/>
    </source>
</evidence>
<name>A0A8T0J519_CERPU</name>
<dbReference type="EMBL" id="CM026421">
    <property type="protein sequence ID" value="KAG0590139.1"/>
    <property type="molecule type" value="Genomic_DNA"/>
</dbReference>
<evidence type="ECO:0008006" key="4">
    <source>
        <dbReference type="Google" id="ProtNLM"/>
    </source>
</evidence>
<reference evidence="2" key="1">
    <citation type="submission" date="2020-06" db="EMBL/GenBank/DDBJ databases">
        <title>WGS assembly of Ceratodon purpureus strain R40.</title>
        <authorList>
            <person name="Carey S.B."/>
            <person name="Jenkins J."/>
            <person name="Shu S."/>
            <person name="Lovell J.T."/>
            <person name="Sreedasyam A."/>
            <person name="Maumus F."/>
            <person name="Tiley G.P."/>
            <person name="Fernandez-Pozo N."/>
            <person name="Barry K."/>
            <person name="Chen C."/>
            <person name="Wang M."/>
            <person name="Lipzen A."/>
            <person name="Daum C."/>
            <person name="Saski C.A."/>
            <person name="Payton A.C."/>
            <person name="Mcbreen J.C."/>
            <person name="Conrad R.E."/>
            <person name="Kollar L.M."/>
            <person name="Olsson S."/>
            <person name="Huttunen S."/>
            <person name="Landis J.B."/>
            <person name="Wickett N.J."/>
            <person name="Johnson M.G."/>
            <person name="Rensing S.A."/>
            <person name="Grimwood J."/>
            <person name="Schmutz J."/>
            <person name="Mcdaniel S.F."/>
        </authorList>
    </citation>
    <scope>NUCLEOTIDE SEQUENCE</scope>
    <source>
        <strain evidence="2">R40</strain>
    </source>
</reference>
<accession>A0A8T0J519</accession>
<sequence>MPLFMLFTCMSSVVLYDSDALIACVCCWIGTWRTFGSIVPGFVSMCREFGIEVEVKMACFAGGFAEFYGDGGSALLGGKLGLLDDRHWVCQGQQQLHLQCTSCHSLLWRSST</sequence>
<protein>
    <recommendedName>
        <fullName evidence="4">Secreted protein</fullName>
    </recommendedName>
</protein>
<gene>
    <name evidence="2" type="ORF">KC19_1G075400</name>
</gene>
<organism evidence="2 3">
    <name type="scientific">Ceratodon purpureus</name>
    <name type="common">Fire moss</name>
    <name type="synonym">Dicranum purpureum</name>
    <dbReference type="NCBI Taxonomy" id="3225"/>
    <lineage>
        <taxon>Eukaryota</taxon>
        <taxon>Viridiplantae</taxon>
        <taxon>Streptophyta</taxon>
        <taxon>Embryophyta</taxon>
        <taxon>Bryophyta</taxon>
        <taxon>Bryophytina</taxon>
        <taxon>Bryopsida</taxon>
        <taxon>Dicranidae</taxon>
        <taxon>Pseudoditrichales</taxon>
        <taxon>Ditrichaceae</taxon>
        <taxon>Ceratodon</taxon>
    </lineage>
</organism>
<dbReference type="AlphaFoldDB" id="A0A8T0J519"/>
<proteinExistence type="predicted"/>
<dbReference type="Proteomes" id="UP000822688">
    <property type="component" value="Chromosome 1"/>
</dbReference>
<comment type="caution">
    <text evidence="2">The sequence shown here is derived from an EMBL/GenBank/DDBJ whole genome shotgun (WGS) entry which is preliminary data.</text>
</comment>
<feature type="chain" id="PRO_5035862025" description="Secreted protein" evidence="1">
    <location>
        <begin position="21"/>
        <end position="112"/>
    </location>
</feature>
<feature type="signal peptide" evidence="1">
    <location>
        <begin position="1"/>
        <end position="20"/>
    </location>
</feature>
<keyword evidence="1" id="KW-0732">Signal</keyword>
<keyword evidence="3" id="KW-1185">Reference proteome</keyword>
<evidence type="ECO:0000313" key="2">
    <source>
        <dbReference type="EMBL" id="KAG0590139.1"/>
    </source>
</evidence>
<evidence type="ECO:0000313" key="3">
    <source>
        <dbReference type="Proteomes" id="UP000822688"/>
    </source>
</evidence>